<accession>A0ABX8LIW9</accession>
<evidence type="ECO:0000313" key="2">
    <source>
        <dbReference type="Proteomes" id="UP000683559"/>
    </source>
</evidence>
<dbReference type="EMBL" id="CP077683">
    <property type="protein sequence ID" value="QXE91637.1"/>
    <property type="molecule type" value="Genomic_DNA"/>
</dbReference>
<keyword evidence="2" id="KW-1185">Reference proteome</keyword>
<protein>
    <submittedName>
        <fullName evidence="1">Uncharacterized protein</fullName>
    </submittedName>
</protein>
<organism evidence="1 2">
    <name type="scientific">Geomonas subterranea</name>
    <dbReference type="NCBI Taxonomy" id="2847989"/>
    <lineage>
        <taxon>Bacteria</taxon>
        <taxon>Pseudomonadati</taxon>
        <taxon>Thermodesulfobacteriota</taxon>
        <taxon>Desulfuromonadia</taxon>
        <taxon>Geobacterales</taxon>
        <taxon>Geobacteraceae</taxon>
        <taxon>Geomonas</taxon>
    </lineage>
</organism>
<name>A0ABX8LIW9_9BACT</name>
<evidence type="ECO:0000313" key="1">
    <source>
        <dbReference type="EMBL" id="QXE91637.1"/>
    </source>
</evidence>
<dbReference type="RefSeq" id="WP_217288215.1">
    <property type="nucleotide sequence ID" value="NZ_CP077683.1"/>
</dbReference>
<gene>
    <name evidence="1" type="ORF">KP001_03580</name>
</gene>
<dbReference type="Proteomes" id="UP000683559">
    <property type="component" value="Chromosome"/>
</dbReference>
<reference evidence="1 2" key="1">
    <citation type="submission" date="2021-06" db="EMBL/GenBank/DDBJ databases">
        <title>Gemonas diversity in paddy soil.</title>
        <authorList>
            <person name="Liu G."/>
        </authorList>
    </citation>
    <scope>NUCLEOTIDE SEQUENCE [LARGE SCALE GENOMIC DNA]</scope>
    <source>
        <strain evidence="1 2">RG2</strain>
    </source>
</reference>
<sequence>MLSPGLKAYIDRTAADIRKDDPETLAHLDDFELKAMILDQIRAHAEAEADALVTIHTMTAIIKSLAQLARLS</sequence>
<proteinExistence type="predicted"/>